<evidence type="ECO:0000313" key="2">
    <source>
        <dbReference type="EMBL" id="PIT87408.1"/>
    </source>
</evidence>
<evidence type="ECO:0000259" key="1">
    <source>
        <dbReference type="Pfam" id="PF13360"/>
    </source>
</evidence>
<dbReference type="PANTHER" id="PTHR47197:SF3">
    <property type="entry name" value="DIHYDRO-HEME D1 DEHYDROGENASE"/>
    <property type="match status" value="1"/>
</dbReference>
<dbReference type="InterPro" id="IPR051200">
    <property type="entry name" value="Host-pathogen_enzymatic-act"/>
</dbReference>
<dbReference type="EMBL" id="PFBX01000028">
    <property type="protein sequence ID" value="PIT87408.1"/>
    <property type="molecule type" value="Genomic_DNA"/>
</dbReference>
<protein>
    <recommendedName>
        <fullName evidence="1">Pyrrolo-quinoline quinone repeat domain-containing protein</fullName>
    </recommendedName>
</protein>
<dbReference type="InterPro" id="IPR002372">
    <property type="entry name" value="PQQ_rpt_dom"/>
</dbReference>
<gene>
    <name evidence="2" type="ORF">COU31_02985</name>
</gene>
<accession>A0A2M6W3P5</accession>
<comment type="caution">
    <text evidence="2">The sequence shown here is derived from an EMBL/GenBank/DDBJ whole genome shotgun (WGS) entry which is preliminary data.</text>
</comment>
<organism evidence="2 3">
    <name type="scientific">Candidatus Magasanikbacteria bacterium CG10_big_fil_rev_8_21_14_0_10_40_10</name>
    <dbReference type="NCBI Taxonomy" id="1974648"/>
    <lineage>
        <taxon>Bacteria</taxon>
        <taxon>Candidatus Magasanikiibacteriota</taxon>
    </lineage>
</organism>
<dbReference type="InterPro" id="IPR011047">
    <property type="entry name" value="Quinoprotein_ADH-like_sf"/>
</dbReference>
<dbReference type="AlphaFoldDB" id="A0A2M6W3P5"/>
<evidence type="ECO:0000313" key="3">
    <source>
        <dbReference type="Proteomes" id="UP000231183"/>
    </source>
</evidence>
<dbReference type="Gene3D" id="2.130.10.10">
    <property type="entry name" value="YVTN repeat-like/Quinoprotein amine dehydrogenase"/>
    <property type="match status" value="1"/>
</dbReference>
<dbReference type="SUPFAM" id="SSF50998">
    <property type="entry name" value="Quinoprotein alcohol dehydrogenase-like"/>
    <property type="match status" value="1"/>
</dbReference>
<sequence length="336" mass="37068">MIKIKRKIFGLAILIFFFLLIINNVVLAEDLPAGSIIPKLPKTADDPVLLNGRVYPFWGPVCQRYTYSVVYTDKNGRAPEYIRIYFNGEMLNMEKASSSVYDYKKGVKYIYNNVPKKIGSNFYYFEASNGLGKARASIIDSPDNGPVLFDSNFEHNEIVLIDSSSGKELWRYSTGKEWIGAVAFSDDGKYLAAQTSNHVYLFDTSKNEPIWNYKSSVTSVIGGDVKGGVAISADGQKIFAALNGQALMFDNKSNQPVWTYNLEANGGGAYGVDIAKNGQYSAVAMAGIESNQNSNVLILFDSKGKKLWQYHSLGNWHDVNFSADGSYLSGSTGCPD</sequence>
<dbReference type="InterPro" id="IPR015943">
    <property type="entry name" value="WD40/YVTN_repeat-like_dom_sf"/>
</dbReference>
<feature type="non-terminal residue" evidence="2">
    <location>
        <position position="336"/>
    </location>
</feature>
<name>A0A2M6W3P5_9BACT</name>
<proteinExistence type="predicted"/>
<dbReference type="Pfam" id="PF13360">
    <property type="entry name" value="PQQ_2"/>
    <property type="match status" value="1"/>
</dbReference>
<feature type="domain" description="Pyrrolo-quinoline quinone repeat" evidence="1">
    <location>
        <begin position="156"/>
        <end position="311"/>
    </location>
</feature>
<dbReference type="PANTHER" id="PTHR47197">
    <property type="entry name" value="PROTEIN NIRF"/>
    <property type="match status" value="1"/>
</dbReference>
<reference evidence="3" key="1">
    <citation type="submission" date="2017-09" db="EMBL/GenBank/DDBJ databases">
        <title>Depth-based differentiation of microbial function through sediment-hosted aquifers and enrichment of novel symbionts in the deep terrestrial subsurface.</title>
        <authorList>
            <person name="Probst A.J."/>
            <person name="Ladd B."/>
            <person name="Jarett J.K."/>
            <person name="Geller-Mcgrath D.E."/>
            <person name="Sieber C.M.K."/>
            <person name="Emerson J.B."/>
            <person name="Anantharaman K."/>
            <person name="Thomas B.C."/>
            <person name="Malmstrom R."/>
            <person name="Stieglmeier M."/>
            <person name="Klingl A."/>
            <person name="Woyke T."/>
            <person name="Ryan C.M."/>
            <person name="Banfield J.F."/>
        </authorList>
    </citation>
    <scope>NUCLEOTIDE SEQUENCE [LARGE SCALE GENOMIC DNA]</scope>
</reference>
<dbReference type="Proteomes" id="UP000231183">
    <property type="component" value="Unassembled WGS sequence"/>
</dbReference>